<feature type="domain" description="Response regulatory" evidence="2">
    <location>
        <begin position="14"/>
        <end position="126"/>
    </location>
</feature>
<evidence type="ECO:0000259" key="2">
    <source>
        <dbReference type="PROSITE" id="PS50110"/>
    </source>
</evidence>
<dbReference type="InterPro" id="IPR011006">
    <property type="entry name" value="CheY-like_superfamily"/>
</dbReference>
<reference evidence="3 4" key="1">
    <citation type="submission" date="2016-10" db="EMBL/GenBank/DDBJ databases">
        <title>Comparative genome analysis of multiple Pseudomonas spp. focuses on biocontrol and plant growth promoting traits.</title>
        <authorList>
            <person name="Tao X.-Y."/>
            <person name="Taylor C.G."/>
        </authorList>
    </citation>
    <scope>NUCLEOTIDE SEQUENCE [LARGE SCALE GENOMIC DNA]</scope>
    <source>
        <strain evidence="3 4">39A2</strain>
    </source>
</reference>
<dbReference type="Proteomes" id="UP000283627">
    <property type="component" value="Unassembled WGS sequence"/>
</dbReference>
<dbReference type="SUPFAM" id="SSF52172">
    <property type="entry name" value="CheY-like"/>
    <property type="match status" value="1"/>
</dbReference>
<dbReference type="EMBL" id="MOBP01000005">
    <property type="protein sequence ID" value="RON55985.1"/>
    <property type="molecule type" value="Genomic_DNA"/>
</dbReference>
<evidence type="ECO:0000313" key="3">
    <source>
        <dbReference type="EMBL" id="RON55985.1"/>
    </source>
</evidence>
<gene>
    <name evidence="3" type="ORF">BK665_08490</name>
</gene>
<evidence type="ECO:0000256" key="1">
    <source>
        <dbReference type="PROSITE-ProRule" id="PRU00169"/>
    </source>
</evidence>
<dbReference type="AlphaFoldDB" id="A0A423KNM0"/>
<name>A0A423KNM0_9PSED</name>
<organism evidence="3 4">
    <name type="scientific">Pseudomonas frederiksbergensis</name>
    <dbReference type="NCBI Taxonomy" id="104087"/>
    <lineage>
        <taxon>Bacteria</taxon>
        <taxon>Pseudomonadati</taxon>
        <taxon>Pseudomonadota</taxon>
        <taxon>Gammaproteobacteria</taxon>
        <taxon>Pseudomonadales</taxon>
        <taxon>Pseudomonadaceae</taxon>
        <taxon>Pseudomonas</taxon>
    </lineage>
</organism>
<sequence length="136" mass="14799">MDAKWGKLSPLTGWAVVVEGNPTLRKLVVETLAEIDLQSLVFESADAALIFLQQTQGGCPLVIVDQGVLGRLQGTEFIELVKTKWPLTAAILTSGKRDASIVLSSTTYLEKPWSLNDLVMAVANLLQPDRPLEKTP</sequence>
<dbReference type="Gene3D" id="3.40.50.2300">
    <property type="match status" value="1"/>
</dbReference>
<evidence type="ECO:0000313" key="4">
    <source>
        <dbReference type="Proteomes" id="UP000283627"/>
    </source>
</evidence>
<comment type="caution">
    <text evidence="3">The sequence shown here is derived from an EMBL/GenBank/DDBJ whole genome shotgun (WGS) entry which is preliminary data.</text>
</comment>
<dbReference type="OrthoDB" id="6984387at2"/>
<dbReference type="GO" id="GO:0000160">
    <property type="term" value="P:phosphorelay signal transduction system"/>
    <property type="evidence" value="ECO:0007669"/>
    <property type="project" value="InterPro"/>
</dbReference>
<accession>A0A423KNM0</accession>
<protein>
    <submittedName>
        <fullName evidence="3">Response regulator</fullName>
    </submittedName>
</protein>
<keyword evidence="1" id="KW-0597">Phosphoprotein</keyword>
<dbReference type="RefSeq" id="WP_123404737.1">
    <property type="nucleotide sequence ID" value="NZ_MOBP01000005.1"/>
</dbReference>
<dbReference type="InterPro" id="IPR001789">
    <property type="entry name" value="Sig_transdc_resp-reg_receiver"/>
</dbReference>
<dbReference type="PROSITE" id="PS50110">
    <property type="entry name" value="RESPONSE_REGULATORY"/>
    <property type="match status" value="1"/>
</dbReference>
<proteinExistence type="predicted"/>
<feature type="modified residue" description="4-aspartylphosphate" evidence="1">
    <location>
        <position position="65"/>
    </location>
</feature>